<keyword evidence="1" id="KW-1133">Transmembrane helix</keyword>
<evidence type="ECO:0000313" key="3">
    <source>
        <dbReference type="EMBL" id="GAB0056640.1"/>
    </source>
</evidence>
<keyword evidence="4" id="KW-1185">Reference proteome</keyword>
<feature type="transmembrane region" description="Helical" evidence="1">
    <location>
        <begin position="173"/>
        <end position="193"/>
    </location>
</feature>
<comment type="caution">
    <text evidence="3">The sequence shown here is derived from an EMBL/GenBank/DDBJ whole genome shotgun (WGS) entry which is preliminary data.</text>
</comment>
<dbReference type="InterPro" id="IPR039447">
    <property type="entry name" value="UreH-like_TM_dom"/>
</dbReference>
<feature type="transmembrane region" description="Helical" evidence="1">
    <location>
        <begin position="205"/>
        <end position="226"/>
    </location>
</feature>
<feature type="transmembrane region" description="Helical" evidence="1">
    <location>
        <begin position="6"/>
        <end position="35"/>
    </location>
</feature>
<gene>
    <name evidence="3" type="ORF">SIID45300_00948</name>
</gene>
<feature type="domain" description="Urease accessory protein UreH-like transmembrane" evidence="2">
    <location>
        <begin position="10"/>
        <end position="218"/>
    </location>
</feature>
<protein>
    <recommendedName>
        <fullName evidence="2">Urease accessory protein UreH-like transmembrane domain-containing protein</fullName>
    </recommendedName>
</protein>
<accession>A0ABQ0C6Y4</accession>
<feature type="transmembrane region" description="Helical" evidence="1">
    <location>
        <begin position="47"/>
        <end position="71"/>
    </location>
</feature>
<keyword evidence="1" id="KW-0812">Transmembrane</keyword>
<name>A0ABQ0C6Y4_9PROT</name>
<evidence type="ECO:0000313" key="4">
    <source>
        <dbReference type="Proteomes" id="UP001628193"/>
    </source>
</evidence>
<sequence length="246" mass="26417">MDNFSLLIPLLLALSSLLHCLGMCGGIIGAMSYHLSASFGSQKRPVWPYLVAANLGRLTSYTLAGALVATFGNTLFETLSPEYGHTFLQAFAALVLIGNGLFLMGRLPAMHRLERLGGWLWNGLEPLARRLMTPRTLGHAFLFGVVWGWFPCSLVYGALLWSSGTCSGPSGAGMMLLFGLGTLPVMLSAGWFAGSLVRFGGISRLGRIIAALLLTIGILNLFLLGWKVHNHHGHEISNLINGLLAP</sequence>
<dbReference type="RefSeq" id="WP_420904362.1">
    <property type="nucleotide sequence ID" value="NZ_BAAFGK010000004.1"/>
</dbReference>
<feature type="transmembrane region" description="Helical" evidence="1">
    <location>
        <begin position="140"/>
        <end position="161"/>
    </location>
</feature>
<dbReference type="Proteomes" id="UP001628193">
    <property type="component" value="Unassembled WGS sequence"/>
</dbReference>
<keyword evidence="1" id="KW-0472">Membrane</keyword>
<dbReference type="EMBL" id="BAAFGK010000004">
    <property type="protein sequence ID" value="GAB0056640.1"/>
    <property type="molecule type" value="Genomic_DNA"/>
</dbReference>
<dbReference type="Pfam" id="PF13386">
    <property type="entry name" value="DsbD_2"/>
    <property type="match status" value="1"/>
</dbReference>
<evidence type="ECO:0000259" key="2">
    <source>
        <dbReference type="Pfam" id="PF13386"/>
    </source>
</evidence>
<proteinExistence type="predicted"/>
<organism evidence="3 4">
    <name type="scientific">Candidatus Magnetaquiglobus chichijimensis</name>
    <dbReference type="NCBI Taxonomy" id="3141448"/>
    <lineage>
        <taxon>Bacteria</taxon>
        <taxon>Pseudomonadati</taxon>
        <taxon>Pseudomonadota</taxon>
        <taxon>Magnetococcia</taxon>
        <taxon>Magnetococcales</taxon>
        <taxon>Candidatus Magnetaquicoccaceae</taxon>
        <taxon>Candidatus Magnetaquiglobus</taxon>
    </lineage>
</organism>
<reference evidence="3 4" key="1">
    <citation type="submission" date="2024-09" db="EMBL/GenBank/DDBJ databases">
        <title>Draft genome sequence of Candidatus Magnetaquicoccaceae bacterium FCR-1.</title>
        <authorList>
            <person name="Shimoshige H."/>
            <person name="Shimamura S."/>
            <person name="Taoka A."/>
            <person name="Kobayashi H."/>
            <person name="Maekawa T."/>
        </authorList>
    </citation>
    <scope>NUCLEOTIDE SEQUENCE [LARGE SCALE GENOMIC DNA]</scope>
    <source>
        <strain evidence="3 4">FCR-1</strain>
    </source>
</reference>
<dbReference type="PANTHER" id="PTHR42208:SF1">
    <property type="entry name" value="HEAVY METAL TRANSPORTER"/>
    <property type="match status" value="1"/>
</dbReference>
<evidence type="ECO:0000256" key="1">
    <source>
        <dbReference type="SAM" id="Phobius"/>
    </source>
</evidence>
<feature type="transmembrane region" description="Helical" evidence="1">
    <location>
        <begin position="83"/>
        <end position="105"/>
    </location>
</feature>
<dbReference type="PANTHER" id="PTHR42208">
    <property type="entry name" value="HEAVY METAL TRANSPORTER-RELATED"/>
    <property type="match status" value="1"/>
</dbReference>